<sequence>MHADIDVGGYTWARRGFDWADEDTADKMFEAFEKYLDKHPDDPAADKGRDILR</sequence>
<evidence type="ECO:0000313" key="2">
    <source>
        <dbReference type="Proteomes" id="UP000603904"/>
    </source>
</evidence>
<reference evidence="1 2" key="1">
    <citation type="submission" date="2021-01" db="EMBL/GenBank/DDBJ databases">
        <title>Whole genome shotgun sequence of Microbispora corallina NBRC 16416.</title>
        <authorList>
            <person name="Komaki H."/>
            <person name="Tamura T."/>
        </authorList>
    </citation>
    <scope>NUCLEOTIDE SEQUENCE [LARGE SCALE GENOMIC DNA]</scope>
    <source>
        <strain evidence="1 2">NBRC 16416</strain>
    </source>
</reference>
<accession>A0ABQ4FYI1</accession>
<name>A0ABQ4FYI1_9ACTN</name>
<dbReference type="Proteomes" id="UP000603904">
    <property type="component" value="Unassembled WGS sequence"/>
</dbReference>
<organism evidence="1 2">
    <name type="scientific">Microbispora corallina</name>
    <dbReference type="NCBI Taxonomy" id="83302"/>
    <lineage>
        <taxon>Bacteria</taxon>
        <taxon>Bacillati</taxon>
        <taxon>Actinomycetota</taxon>
        <taxon>Actinomycetes</taxon>
        <taxon>Streptosporangiales</taxon>
        <taxon>Streptosporangiaceae</taxon>
        <taxon>Microbispora</taxon>
    </lineage>
</organism>
<dbReference type="EMBL" id="BOOC01000011">
    <property type="protein sequence ID" value="GIH39881.1"/>
    <property type="molecule type" value="Genomic_DNA"/>
</dbReference>
<keyword evidence="2" id="KW-1185">Reference proteome</keyword>
<dbReference type="RefSeq" id="WP_204057369.1">
    <property type="nucleotide sequence ID" value="NZ_BAAAGP010000011.1"/>
</dbReference>
<protein>
    <submittedName>
        <fullName evidence="1">Uncharacterized protein</fullName>
    </submittedName>
</protein>
<comment type="caution">
    <text evidence="1">The sequence shown here is derived from an EMBL/GenBank/DDBJ whole genome shotgun (WGS) entry which is preliminary data.</text>
</comment>
<evidence type="ECO:0000313" key="1">
    <source>
        <dbReference type="EMBL" id="GIH39881.1"/>
    </source>
</evidence>
<proteinExistence type="predicted"/>
<gene>
    <name evidence="1" type="ORF">Mco01_28810</name>
</gene>